<accession>A0A7V5XZ65</accession>
<gene>
    <name evidence="3" type="ORF">ENV79_01380</name>
</gene>
<dbReference type="PANTHER" id="PTHR43151">
    <property type="entry name" value="FEOA FAMILY PROTEIN"/>
    <property type="match status" value="1"/>
</dbReference>
<dbReference type="SUPFAM" id="SSF50037">
    <property type="entry name" value="C-terminal domain of transcriptional repressors"/>
    <property type="match status" value="1"/>
</dbReference>
<name>A0A7V5XZ65_UNCW3</name>
<organism evidence="3">
    <name type="scientific">candidate division WOR-3 bacterium</name>
    <dbReference type="NCBI Taxonomy" id="2052148"/>
    <lineage>
        <taxon>Bacteria</taxon>
        <taxon>Bacteria division WOR-3</taxon>
    </lineage>
</organism>
<evidence type="ECO:0000259" key="2">
    <source>
        <dbReference type="SMART" id="SM00899"/>
    </source>
</evidence>
<evidence type="ECO:0000313" key="3">
    <source>
        <dbReference type="EMBL" id="HHR48285.1"/>
    </source>
</evidence>
<keyword evidence="1" id="KW-0408">Iron</keyword>
<reference evidence="3" key="1">
    <citation type="journal article" date="2020" name="mSystems">
        <title>Genome- and Community-Level Interaction Insights into Carbon Utilization and Element Cycling Functions of Hydrothermarchaeota in Hydrothermal Sediment.</title>
        <authorList>
            <person name="Zhou Z."/>
            <person name="Liu Y."/>
            <person name="Xu W."/>
            <person name="Pan J."/>
            <person name="Luo Z.H."/>
            <person name="Li M."/>
        </authorList>
    </citation>
    <scope>NUCLEOTIDE SEQUENCE [LARGE SCALE GENOMIC DNA]</scope>
    <source>
        <strain evidence="3">SpSt-791</strain>
    </source>
</reference>
<dbReference type="InterPro" id="IPR007167">
    <property type="entry name" value="Fe-transptr_FeoA-like"/>
</dbReference>
<dbReference type="SMART" id="SM00899">
    <property type="entry name" value="FeoA"/>
    <property type="match status" value="1"/>
</dbReference>
<dbReference type="InterPro" id="IPR038157">
    <property type="entry name" value="FeoA_core_dom"/>
</dbReference>
<sequence length="77" mass="8501">MIDLVSLEENKSAEVVKILGGFCMRQRLESLGIYEGVKIKKISKALLRGPVIIEVKNSKVAIGYGMAKKILVKKIVD</sequence>
<dbReference type="PANTHER" id="PTHR43151:SF1">
    <property type="entry name" value="SSR2333 PROTEIN"/>
    <property type="match status" value="1"/>
</dbReference>
<dbReference type="InterPro" id="IPR008988">
    <property type="entry name" value="Transcriptional_repressor_C"/>
</dbReference>
<dbReference type="InterPro" id="IPR053184">
    <property type="entry name" value="FeoA-like"/>
</dbReference>
<proteinExistence type="predicted"/>
<dbReference type="Gene3D" id="2.30.30.90">
    <property type="match status" value="1"/>
</dbReference>
<feature type="domain" description="Ferrous iron transporter FeoA-like" evidence="2">
    <location>
        <begin position="2"/>
        <end position="74"/>
    </location>
</feature>
<comment type="caution">
    <text evidence="3">The sequence shown here is derived from an EMBL/GenBank/DDBJ whole genome shotgun (WGS) entry which is preliminary data.</text>
</comment>
<protein>
    <submittedName>
        <fullName evidence="3">Ferrous iron transport protein A</fullName>
    </submittedName>
</protein>
<dbReference type="AlphaFoldDB" id="A0A7V5XZ65"/>
<evidence type="ECO:0000256" key="1">
    <source>
        <dbReference type="ARBA" id="ARBA00023004"/>
    </source>
</evidence>
<dbReference type="Pfam" id="PF04023">
    <property type="entry name" value="FeoA"/>
    <property type="match status" value="1"/>
</dbReference>
<dbReference type="EMBL" id="DTHS01000013">
    <property type="protein sequence ID" value="HHR48285.1"/>
    <property type="molecule type" value="Genomic_DNA"/>
</dbReference>
<dbReference type="GO" id="GO:0046914">
    <property type="term" value="F:transition metal ion binding"/>
    <property type="evidence" value="ECO:0007669"/>
    <property type="project" value="InterPro"/>
</dbReference>